<evidence type="ECO:0000313" key="1">
    <source>
        <dbReference type="EMBL" id="KMQ76961.1"/>
    </source>
</evidence>
<keyword evidence="2" id="KW-1185">Reference proteome</keyword>
<name>A0A0J7JGV5_9GAMM</name>
<gene>
    <name evidence="1" type="ORF">Msub_13176</name>
</gene>
<dbReference type="AlphaFoldDB" id="A0A0J7JGV5"/>
<organism evidence="1 2">
    <name type="scientific">Marinobacter subterrani</name>
    <dbReference type="NCBI Taxonomy" id="1658765"/>
    <lineage>
        <taxon>Bacteria</taxon>
        <taxon>Pseudomonadati</taxon>
        <taxon>Pseudomonadota</taxon>
        <taxon>Gammaproteobacteria</taxon>
        <taxon>Pseudomonadales</taxon>
        <taxon>Marinobacteraceae</taxon>
        <taxon>Marinobacter</taxon>
    </lineage>
</organism>
<sequence>MAEAFSDLALYPVSLNRELQIFLGKNQTNPGVTEVVRCRQDQEIPVRNLQLHVIEDFAVISRSE</sequence>
<dbReference type="Proteomes" id="UP000036102">
    <property type="component" value="Unassembled WGS sequence"/>
</dbReference>
<accession>A0A0J7JGV5</accession>
<protein>
    <submittedName>
        <fullName evidence="1">Uncharacterized protein</fullName>
    </submittedName>
</protein>
<comment type="caution">
    <text evidence="1">The sequence shown here is derived from an EMBL/GenBank/DDBJ whole genome shotgun (WGS) entry which is preliminary data.</text>
</comment>
<reference evidence="1 2" key="1">
    <citation type="submission" date="2015-06" db="EMBL/GenBank/DDBJ databases">
        <title>Marinobacter subterrani, a genetically tractable neutrophilic iron-oxidizing strain isolated from the Soudan Iron Mine.</title>
        <authorList>
            <person name="Bonis B.M."/>
            <person name="Gralnick J.A."/>
        </authorList>
    </citation>
    <scope>NUCLEOTIDE SEQUENCE [LARGE SCALE GENOMIC DNA]</scope>
    <source>
        <strain evidence="1 2">JG233</strain>
    </source>
</reference>
<dbReference type="PATRIC" id="fig|1658765.3.peg.3206"/>
<proteinExistence type="predicted"/>
<evidence type="ECO:0000313" key="2">
    <source>
        <dbReference type="Proteomes" id="UP000036102"/>
    </source>
</evidence>
<dbReference type="STRING" id="1658765.Msub_13176"/>
<dbReference type="EMBL" id="LFBU01000001">
    <property type="protein sequence ID" value="KMQ76961.1"/>
    <property type="molecule type" value="Genomic_DNA"/>
</dbReference>